<dbReference type="EMBL" id="GADI01005724">
    <property type="protein sequence ID" value="JAA68084.1"/>
    <property type="molecule type" value="mRNA"/>
</dbReference>
<name>A0A0K8RC64_IXORI</name>
<evidence type="ECO:0000256" key="1">
    <source>
        <dbReference type="SAM" id="SignalP"/>
    </source>
</evidence>
<proteinExistence type="evidence at transcript level"/>
<accession>A0A0K8RC64</accession>
<evidence type="ECO:0000313" key="2">
    <source>
        <dbReference type="EMBL" id="JAA68084.1"/>
    </source>
</evidence>
<dbReference type="AlphaFoldDB" id="A0A0K8RC64"/>
<reference evidence="2" key="1">
    <citation type="submission" date="2012-12" db="EMBL/GenBank/DDBJ databases">
        <title>Identification and characterization of a phenylalanine ammonia-lyase gene family in Isatis indigotica Fort.</title>
        <authorList>
            <person name="Liu Q."/>
            <person name="Chen J."/>
            <person name="Zhou X."/>
            <person name="Di P."/>
            <person name="Xiao Y."/>
            <person name="Xuan H."/>
            <person name="Zhang L."/>
            <person name="Chen W."/>
        </authorList>
    </citation>
    <scope>NUCLEOTIDE SEQUENCE</scope>
    <source>
        <tissue evidence="2">Salivary gland</tissue>
    </source>
</reference>
<organism evidence="2">
    <name type="scientific">Ixodes ricinus</name>
    <name type="common">Common tick</name>
    <name type="synonym">Acarus ricinus</name>
    <dbReference type="NCBI Taxonomy" id="34613"/>
    <lineage>
        <taxon>Eukaryota</taxon>
        <taxon>Metazoa</taxon>
        <taxon>Ecdysozoa</taxon>
        <taxon>Arthropoda</taxon>
        <taxon>Chelicerata</taxon>
        <taxon>Arachnida</taxon>
        <taxon>Acari</taxon>
        <taxon>Parasitiformes</taxon>
        <taxon>Ixodida</taxon>
        <taxon>Ixodoidea</taxon>
        <taxon>Ixodidae</taxon>
        <taxon>Ixodinae</taxon>
        <taxon>Ixodes</taxon>
    </lineage>
</organism>
<feature type="chain" id="PRO_5005517297" evidence="1">
    <location>
        <begin position="22"/>
        <end position="135"/>
    </location>
</feature>
<sequence>MLLMIFATVLIFSAVQNGVISDDTRPAEHCMALIKQIGNVACHLIGEEGYYRLGLSTCLISCTGGTYPIQLPERTCDRILEPDSWNSYVQVYNELPPKEFEYCDQQWYKKLQDWLNAWRRRNETMYNSICKRNAS</sequence>
<feature type="signal peptide" evidence="1">
    <location>
        <begin position="1"/>
        <end position="21"/>
    </location>
</feature>
<keyword evidence="1" id="KW-0732">Signal</keyword>
<protein>
    <submittedName>
        <fullName evidence="2">Putative ixodes 10 kDa peptide protein</fullName>
    </submittedName>
</protein>